<proteinExistence type="predicted"/>
<protein>
    <submittedName>
        <fullName evidence="13">Cytochrome c4</fullName>
    </submittedName>
</protein>
<dbReference type="PIRSF" id="PIRSF000005">
    <property type="entry name" value="Cytochrome_c4"/>
    <property type="match status" value="1"/>
</dbReference>
<gene>
    <name evidence="12" type="ORF">ESZ26_09115</name>
    <name evidence="13" type="ORF">ESZ27_05115</name>
</gene>
<evidence type="ECO:0000256" key="5">
    <source>
        <dbReference type="ARBA" id="ARBA00022764"/>
    </source>
</evidence>
<dbReference type="GO" id="GO:0020037">
    <property type="term" value="F:heme binding"/>
    <property type="evidence" value="ECO:0007669"/>
    <property type="project" value="InterPro"/>
</dbReference>
<dbReference type="EMBL" id="VOLQ01000007">
    <property type="protein sequence ID" value="TWX69322.1"/>
    <property type="molecule type" value="Genomic_DNA"/>
</dbReference>
<dbReference type="GO" id="GO:0042597">
    <property type="term" value="C:periplasmic space"/>
    <property type="evidence" value="ECO:0007669"/>
    <property type="project" value="UniProtKB-SubCell"/>
</dbReference>
<dbReference type="GO" id="GO:0005506">
    <property type="term" value="F:iron ion binding"/>
    <property type="evidence" value="ECO:0007669"/>
    <property type="project" value="InterPro"/>
</dbReference>
<name>A0A5C6QL58_9GAMM</name>
<dbReference type="PANTHER" id="PTHR33751:SF9">
    <property type="entry name" value="CYTOCHROME C4"/>
    <property type="match status" value="1"/>
</dbReference>
<evidence type="ECO:0000256" key="9">
    <source>
        <dbReference type="PIRSR" id="PIRSR000005-2"/>
    </source>
</evidence>
<dbReference type="AlphaFoldDB" id="A0A5C6QL58"/>
<feature type="chain" id="PRO_5023056786" evidence="10">
    <location>
        <begin position="22"/>
        <end position="207"/>
    </location>
</feature>
<evidence type="ECO:0000313" key="12">
    <source>
        <dbReference type="EMBL" id="TWX59596.1"/>
    </source>
</evidence>
<dbReference type="Proteomes" id="UP000321917">
    <property type="component" value="Unassembled WGS sequence"/>
</dbReference>
<dbReference type="OrthoDB" id="9773456at2"/>
<keyword evidence="4 9" id="KW-0479">Metal-binding</keyword>
<evidence type="ECO:0000256" key="4">
    <source>
        <dbReference type="ARBA" id="ARBA00022723"/>
    </source>
</evidence>
<dbReference type="Pfam" id="PF00034">
    <property type="entry name" value="Cytochrom_C"/>
    <property type="match status" value="2"/>
</dbReference>
<evidence type="ECO:0000256" key="10">
    <source>
        <dbReference type="SAM" id="SignalP"/>
    </source>
</evidence>
<dbReference type="EMBL" id="VOLR01000011">
    <property type="protein sequence ID" value="TWX59596.1"/>
    <property type="molecule type" value="Genomic_DNA"/>
</dbReference>
<feature type="binding site" description="covalent" evidence="8">
    <location>
        <position position="39"/>
    </location>
    <ligand>
        <name>heme c</name>
        <dbReference type="ChEBI" id="CHEBI:61717"/>
        <label>1</label>
    </ligand>
</feature>
<evidence type="ECO:0000313" key="15">
    <source>
        <dbReference type="Proteomes" id="UP000321917"/>
    </source>
</evidence>
<keyword evidence="14" id="KW-1185">Reference proteome</keyword>
<keyword evidence="7 9" id="KW-0408">Iron</keyword>
<dbReference type="SUPFAM" id="SSF46626">
    <property type="entry name" value="Cytochrome c"/>
    <property type="match status" value="2"/>
</dbReference>
<keyword evidence="5" id="KW-0574">Periplasm</keyword>
<dbReference type="Proteomes" id="UP000321525">
    <property type="component" value="Unassembled WGS sequence"/>
</dbReference>
<feature type="binding site" description="covalent" evidence="8">
    <location>
        <position position="137"/>
    </location>
    <ligand>
        <name>heme c</name>
        <dbReference type="ChEBI" id="CHEBI:61717"/>
        <label>2</label>
    </ligand>
</feature>
<organism evidence="13 15">
    <name type="scientific">Colwellia hornerae</name>
    <dbReference type="NCBI Taxonomy" id="89402"/>
    <lineage>
        <taxon>Bacteria</taxon>
        <taxon>Pseudomonadati</taxon>
        <taxon>Pseudomonadota</taxon>
        <taxon>Gammaproteobacteria</taxon>
        <taxon>Alteromonadales</taxon>
        <taxon>Colwelliaceae</taxon>
        <taxon>Colwellia</taxon>
    </lineage>
</organism>
<keyword evidence="10" id="KW-0732">Signal</keyword>
<dbReference type="InterPro" id="IPR009056">
    <property type="entry name" value="Cyt_c-like_dom"/>
</dbReference>
<keyword evidence="2" id="KW-0813">Transport</keyword>
<feature type="domain" description="Cytochrome c" evidence="11">
    <location>
        <begin position="24"/>
        <end position="109"/>
    </location>
</feature>
<evidence type="ECO:0000256" key="6">
    <source>
        <dbReference type="ARBA" id="ARBA00022982"/>
    </source>
</evidence>
<sequence length="207" mass="21566">MKRILLSLVLLGTSALNISHAAQGNVDAGKTKSAMCGACHGVDGNSLVPMYPSLAGQGSSYIAKQLANFKTGLTSGGKEGRVNAIMGGMAMALNEQDMLDLGAYYSAQPAKYAGGETSAVGKKLYFGGDVERGITACIACHGADGKGMSQAGFPALAGQNAMYLTAQLESFRSGARYNDKNSMMRNIAMKLEDDDIAALVKYMATIK</sequence>
<evidence type="ECO:0000256" key="1">
    <source>
        <dbReference type="ARBA" id="ARBA00004418"/>
    </source>
</evidence>
<reference evidence="13 15" key="1">
    <citation type="submission" date="2019-07" db="EMBL/GenBank/DDBJ databases">
        <title>Genomes of sea-ice associated Colwellia species.</title>
        <authorList>
            <person name="Bowman J.P."/>
        </authorList>
    </citation>
    <scope>NUCLEOTIDE SEQUENCE [LARGE SCALE GENOMIC DNA]</scope>
    <source>
        <strain evidence="12 14">ACAM 607</strain>
        <strain evidence="13 15">IC036</strain>
    </source>
</reference>
<evidence type="ECO:0000259" key="11">
    <source>
        <dbReference type="PROSITE" id="PS51007"/>
    </source>
</evidence>
<feature type="binding site" description="axial binding residue" evidence="9">
    <location>
        <position position="86"/>
    </location>
    <ligand>
        <name>heme c</name>
        <dbReference type="ChEBI" id="CHEBI:61717"/>
        <label>1</label>
    </ligand>
    <ligandPart>
        <name>Fe</name>
        <dbReference type="ChEBI" id="CHEBI:18248"/>
    </ligandPart>
</feature>
<evidence type="ECO:0000256" key="8">
    <source>
        <dbReference type="PIRSR" id="PIRSR000005-1"/>
    </source>
</evidence>
<dbReference type="InterPro" id="IPR024167">
    <property type="entry name" value="Cytochrome_c4-like"/>
</dbReference>
<feature type="binding site" description="axial binding residue" evidence="9">
    <location>
        <position position="40"/>
    </location>
    <ligand>
        <name>heme c</name>
        <dbReference type="ChEBI" id="CHEBI:61717"/>
        <label>1</label>
    </ligand>
    <ligandPart>
        <name>Fe</name>
        <dbReference type="ChEBI" id="CHEBI:18248"/>
    </ligandPart>
</feature>
<feature type="signal peptide" evidence="10">
    <location>
        <begin position="1"/>
        <end position="21"/>
    </location>
</feature>
<accession>A0A5C6QL58</accession>
<comment type="subcellular location">
    <subcellularLocation>
        <location evidence="1">Periplasm</location>
    </subcellularLocation>
</comment>
<dbReference type="PANTHER" id="PTHR33751">
    <property type="entry name" value="CBB3-TYPE CYTOCHROME C OXIDASE SUBUNIT FIXP"/>
    <property type="match status" value="1"/>
</dbReference>
<keyword evidence="6" id="KW-0249">Electron transport</keyword>
<dbReference type="RefSeq" id="WP_146796702.1">
    <property type="nucleotide sequence ID" value="NZ_VOLP01000002.1"/>
</dbReference>
<evidence type="ECO:0000313" key="14">
    <source>
        <dbReference type="Proteomes" id="UP000321525"/>
    </source>
</evidence>
<evidence type="ECO:0000256" key="2">
    <source>
        <dbReference type="ARBA" id="ARBA00022448"/>
    </source>
</evidence>
<comment type="PTM">
    <text evidence="8">Binds 2 heme c groups covalently per subunit.</text>
</comment>
<feature type="binding site" description="axial binding residue" evidence="9">
    <location>
        <position position="184"/>
    </location>
    <ligand>
        <name>heme c</name>
        <dbReference type="ChEBI" id="CHEBI:61717"/>
        <label>2</label>
    </ligand>
    <ligandPart>
        <name>Fe</name>
        <dbReference type="ChEBI" id="CHEBI:18248"/>
    </ligandPart>
</feature>
<evidence type="ECO:0000256" key="7">
    <source>
        <dbReference type="ARBA" id="ARBA00023004"/>
    </source>
</evidence>
<keyword evidence="3 8" id="KW-0349">Heme</keyword>
<feature type="binding site" description="axial binding residue" evidence="9">
    <location>
        <position position="141"/>
    </location>
    <ligand>
        <name>heme c</name>
        <dbReference type="ChEBI" id="CHEBI:61717"/>
        <label>2</label>
    </ligand>
    <ligandPart>
        <name>Fe</name>
        <dbReference type="ChEBI" id="CHEBI:18248"/>
    </ligandPart>
</feature>
<evidence type="ECO:0000256" key="3">
    <source>
        <dbReference type="ARBA" id="ARBA00022617"/>
    </source>
</evidence>
<feature type="binding site" description="covalent" evidence="8">
    <location>
        <position position="36"/>
    </location>
    <ligand>
        <name>heme c</name>
        <dbReference type="ChEBI" id="CHEBI:61717"/>
        <label>1</label>
    </ligand>
</feature>
<dbReference type="InterPro" id="IPR036909">
    <property type="entry name" value="Cyt_c-like_dom_sf"/>
</dbReference>
<dbReference type="GO" id="GO:0009055">
    <property type="term" value="F:electron transfer activity"/>
    <property type="evidence" value="ECO:0007669"/>
    <property type="project" value="InterPro"/>
</dbReference>
<evidence type="ECO:0000313" key="13">
    <source>
        <dbReference type="EMBL" id="TWX69322.1"/>
    </source>
</evidence>
<comment type="caution">
    <text evidence="13">The sequence shown here is derived from an EMBL/GenBank/DDBJ whole genome shotgun (WGS) entry which is preliminary data.</text>
</comment>
<feature type="binding site" description="covalent" evidence="8">
    <location>
        <position position="140"/>
    </location>
    <ligand>
        <name>heme c</name>
        <dbReference type="ChEBI" id="CHEBI:61717"/>
        <label>2</label>
    </ligand>
</feature>
<feature type="domain" description="Cytochrome c" evidence="11">
    <location>
        <begin position="116"/>
        <end position="207"/>
    </location>
</feature>
<dbReference type="InterPro" id="IPR050597">
    <property type="entry name" value="Cytochrome_c_Oxidase_Subunit"/>
</dbReference>
<dbReference type="PROSITE" id="PS51007">
    <property type="entry name" value="CYTC"/>
    <property type="match status" value="2"/>
</dbReference>
<dbReference type="Gene3D" id="1.10.760.10">
    <property type="entry name" value="Cytochrome c-like domain"/>
    <property type="match status" value="2"/>
</dbReference>